<evidence type="ECO:0000259" key="3">
    <source>
        <dbReference type="Pfam" id="PF08764"/>
    </source>
</evidence>
<feature type="region of interest" description="Disordered" evidence="2">
    <location>
        <begin position="386"/>
        <end position="466"/>
    </location>
</feature>
<dbReference type="Pfam" id="PF08764">
    <property type="entry name" value="Coagulase"/>
    <property type="match status" value="1"/>
</dbReference>
<dbReference type="EMBL" id="AB436969">
    <property type="protein sequence ID" value="BAG84232.1"/>
    <property type="molecule type" value="Genomic_DNA"/>
</dbReference>
<dbReference type="Pfam" id="PF04022">
    <property type="entry name" value="Staphylcoagulse"/>
    <property type="match status" value="6"/>
</dbReference>
<feature type="region of interest" description="Disordered" evidence="2">
    <location>
        <begin position="593"/>
        <end position="636"/>
    </location>
</feature>
<accession>B6VQW5</accession>
<dbReference type="EMBL" id="AB436967">
    <property type="protein sequence ID" value="BAG84229.1"/>
    <property type="molecule type" value="Genomic_DNA"/>
</dbReference>
<dbReference type="RefSeq" id="WP_000744058.1">
    <property type="nucleotide sequence ID" value="NZ_CAJUTG010000001.1"/>
</dbReference>
<feature type="compositionally biased region" description="Polar residues" evidence="2">
    <location>
        <begin position="426"/>
        <end position="438"/>
    </location>
</feature>
<organism evidence="4">
    <name type="scientific">Staphylococcus aureus</name>
    <dbReference type="NCBI Taxonomy" id="1280"/>
    <lineage>
        <taxon>Bacteria</taxon>
        <taxon>Bacillati</taxon>
        <taxon>Bacillota</taxon>
        <taxon>Bacilli</taxon>
        <taxon>Bacillales</taxon>
        <taxon>Staphylococcaceae</taxon>
        <taxon>Staphylococcus</taxon>
    </lineage>
</organism>
<dbReference type="NCBIfam" id="NF035921">
    <property type="entry name" value="staph_coagu"/>
    <property type="match status" value="1"/>
</dbReference>
<dbReference type="Gene3D" id="1.20.120.760">
    <property type="entry name" value="Staphylcoagulase, helix bundle, domain 2"/>
    <property type="match status" value="1"/>
</dbReference>
<proteinExistence type="predicted"/>
<evidence type="ECO:0000256" key="1">
    <source>
        <dbReference type="SAM" id="Coils"/>
    </source>
</evidence>
<dbReference type="EMBL" id="UDJK01000006">
    <property type="protein sequence ID" value="SRC27364.1"/>
    <property type="molecule type" value="Genomic_DNA"/>
</dbReference>
<evidence type="ECO:0000313" key="8">
    <source>
        <dbReference type="EMBL" id="BAH66255.1"/>
    </source>
</evidence>
<feature type="compositionally biased region" description="Polar residues" evidence="2">
    <location>
        <begin position="593"/>
        <end position="621"/>
    </location>
</feature>
<keyword evidence="1" id="KW-0175">Coiled coil</keyword>
<dbReference type="EMBL" id="AB436987">
    <property type="protein sequence ID" value="BAH66256.1"/>
    <property type="molecule type" value="Genomic_DNA"/>
</dbReference>
<feature type="compositionally biased region" description="Polar residues" evidence="2">
    <location>
        <begin position="389"/>
        <end position="408"/>
    </location>
</feature>
<dbReference type="InterPro" id="IPR014874">
    <property type="entry name" value="Staphylocoagulase_N"/>
</dbReference>
<reference evidence="10 11" key="3">
    <citation type="submission" date="2018-06" db="EMBL/GenBank/DDBJ databases">
        <authorList>
            <consortium name="Pathogen Informatics"/>
            <person name="Doyle S."/>
        </authorList>
    </citation>
    <scope>NUCLEOTIDE SEQUENCE [LARGE SCALE GENOMIC DNA]</scope>
    <source>
        <strain evidence="10 11">EOE047</strain>
    </source>
</reference>
<feature type="coiled-coil region" evidence="1">
    <location>
        <begin position="138"/>
        <end position="165"/>
    </location>
</feature>
<dbReference type="AlphaFoldDB" id="B6VQW5"/>
<dbReference type="SUPFAM" id="SSF101094">
    <property type="entry name" value="Staphylocoagulase"/>
    <property type="match status" value="2"/>
</dbReference>
<dbReference type="EMBL" id="AB436986">
    <property type="protein sequence ID" value="BAH66255.1"/>
    <property type="molecule type" value="Genomic_DNA"/>
</dbReference>
<dbReference type="EMBL" id="AB436970">
    <property type="protein sequence ID" value="BAG84233.1"/>
    <property type="molecule type" value="Genomic_DNA"/>
</dbReference>
<dbReference type="PROSITE" id="PS00429">
    <property type="entry name" value="STAPHYLOCOAGULASE"/>
    <property type="match status" value="2"/>
</dbReference>
<reference evidence="4" key="1">
    <citation type="journal article" date="2009" name="J. Antimicrob. Chemother.">
        <title>Genetic diversity of methicillin-resistant Staphylococcus aureus carrying type IV SCCmec in Orebro County and the western region of Sweden.</title>
        <authorList>
            <person name="Berglund C."/>
            <person name="Ito T."/>
            <person name="Ma X.X."/>
            <person name="Ikeda M."/>
            <person name="Watanabe S."/>
            <person name="Soderquist B."/>
            <person name="Hiramatsu K."/>
        </authorList>
    </citation>
    <scope>NUCLEOTIDE SEQUENCE</scope>
    <source>
        <strain evidence="4">JCSC6075</strain>
        <strain evidence="5">JCSC6667</strain>
        <strain evidence="6">JCSC6671</strain>
        <strain evidence="7">JCSC6674</strain>
    </source>
</reference>
<dbReference type="InterPro" id="IPR043071">
    <property type="entry name" value="Staphylcoagulase_N_2"/>
</dbReference>
<dbReference type="Gene3D" id="1.20.120.750">
    <property type="entry name" value="Staphylcoagulase, helix bundle domain 1"/>
    <property type="match status" value="1"/>
</dbReference>
<evidence type="ECO:0000313" key="9">
    <source>
        <dbReference type="EMBL" id="BAH66256.1"/>
    </source>
</evidence>
<evidence type="ECO:0000313" key="10">
    <source>
        <dbReference type="EMBL" id="SRC27364.1"/>
    </source>
</evidence>
<dbReference type="InterPro" id="IPR043072">
    <property type="entry name" value="Staphylcoagulase_N_1"/>
</dbReference>
<evidence type="ECO:0000313" key="7">
    <source>
        <dbReference type="EMBL" id="BAG84233.1"/>
    </source>
</evidence>
<reference evidence="8" key="2">
    <citation type="journal article" date="2009" name="PLoS ONE">
        <title>Genetic diversity of staphylocoagulase genes (coa): insight into the evolution of variable chromosomal virulence factors in Staphylococcus aureus.</title>
        <authorList>
            <person name="Watanabe S."/>
            <person name="Ito T."/>
            <person name="Sasaki T."/>
            <person name="Li S."/>
            <person name="Uchiyama I."/>
            <person name="Kishii K."/>
            <person name="Kikuchi K."/>
            <person name="Skov R.L."/>
            <person name="Hiramatsu K."/>
        </authorList>
    </citation>
    <scope>NUCLEOTIDE SEQUENCE</scope>
    <source>
        <strain evidence="8">JCSC6906</strain>
        <strain evidence="9">JCSC6907</strain>
    </source>
</reference>
<dbReference type="PATRIC" id="fig|1280.4830.peg.1181"/>
<dbReference type="InterPro" id="IPR001443">
    <property type="entry name" value="Staphylcoagulase_rpt"/>
</dbReference>
<evidence type="ECO:0000313" key="5">
    <source>
        <dbReference type="EMBL" id="BAG84231.1"/>
    </source>
</evidence>
<name>B6VQW5_STAAU</name>
<feature type="domain" description="Staphylocoagulase N-terminal subdomain 1" evidence="3">
    <location>
        <begin position="29"/>
        <end position="307"/>
    </location>
</feature>
<evidence type="ECO:0000256" key="2">
    <source>
        <dbReference type="SAM" id="MobiDB-lite"/>
    </source>
</evidence>
<dbReference type="EMBL" id="AB436968">
    <property type="protein sequence ID" value="BAG84231.1"/>
    <property type="molecule type" value="Genomic_DNA"/>
</dbReference>
<gene>
    <name evidence="4" type="primary">coa</name>
    <name evidence="10" type="ORF">SAMEA1466929_01641</name>
</gene>
<evidence type="ECO:0000313" key="11">
    <source>
        <dbReference type="Proteomes" id="UP000249918"/>
    </source>
</evidence>
<evidence type="ECO:0000313" key="6">
    <source>
        <dbReference type="EMBL" id="BAG84232.1"/>
    </source>
</evidence>
<protein>
    <submittedName>
        <fullName evidence="4">Staphylocoagulase</fullName>
    </submittedName>
</protein>
<evidence type="ECO:0000313" key="4">
    <source>
        <dbReference type="EMBL" id="BAG84229.1"/>
    </source>
</evidence>
<sequence>MKKQIISLGALAVASSLFTWDNKADAIVTKDYNGKSQVKKESKNGTLIDSRYYWEKIEALEKQFSSALALTDEYQYGGNEYKEAKDKLMERILGEDQYLLKKKIDEYDYYKKWYKATYPNDNSKMYSFHKYNVYYLTMNEYNEITNSLKDAVEKFNNEVRDIQSKNEDLKPYDENTEKQETDKIYEFVSEIDTVFAAYYSHEKFGIHAKELRAKLDIILGDVHNPNRITNERIKKEMMEDLNSIVDDFFMETNQNRPTTIKKYDPNIHDYTKKKENKENFDKLVKETREAVEKADESWKNKTVKKYEETVTKSPFVKEEKKVEEPQLPKVGNQQEVKTTAGKAEETTQPLVKIPQGTITGEIVKGPDYPTMENKTLQGEIVQGPDFPTMEQNRPSLSDNYTQPTTTNPILEGLEGSSSKLEIKPQGTESTLQGTQGESSDIEVKPQATETTEASQYGPRPQFNKTPKYVKYRDAGTGIREYNDGTFGYEARPRFNKPSETNAYNVTTNQDGTVTYGARPTQNKPSKTNAYNVTTHANGQVSYGARPTYKKPSETNAYNVTTHANGQVSYGARPTQNKASETNAYNVTTHANGQVSYGARPTQNKPSKTNAYNVTTHGNGQVSYGARPTYKKPSETNAYNVTTHADGTATYGPRVTK</sequence>
<dbReference type="Proteomes" id="UP000249918">
    <property type="component" value="Unassembled WGS sequence"/>
</dbReference>